<accession>A0A4Q0I7Y0</accession>
<evidence type="ECO:0000313" key="2">
    <source>
        <dbReference type="EMBL" id="RXE60468.1"/>
    </source>
</evidence>
<dbReference type="InterPro" id="IPR025575">
    <property type="entry name" value="DpnD/PcfM_C"/>
</dbReference>
<dbReference type="OrthoDB" id="9813511at2"/>
<keyword evidence="3" id="KW-1185">Reference proteome</keyword>
<proteinExistence type="predicted"/>
<evidence type="ECO:0000313" key="3">
    <source>
        <dbReference type="Proteomes" id="UP000289166"/>
    </source>
</evidence>
<dbReference type="Pfam" id="PF14207">
    <property type="entry name" value="DpnD-PcfM"/>
    <property type="match status" value="1"/>
</dbReference>
<dbReference type="EMBL" id="RLII01000001">
    <property type="protein sequence ID" value="RXE60468.1"/>
    <property type="molecule type" value="Genomic_DNA"/>
</dbReference>
<dbReference type="RefSeq" id="WP_128705568.1">
    <property type="nucleotide sequence ID" value="NZ_RLII01000001.1"/>
</dbReference>
<sequence length="72" mass="8877">MKTYQVEIKESLCMTVEIEAENELQAEEKVRQAYRNEEYILDSEHFAGVEFIVKEKEMEERFRKQKRHEHER</sequence>
<dbReference type="AlphaFoldDB" id="A0A4Q0I7Y0"/>
<gene>
    <name evidence="2" type="ORF">EFD62_00580</name>
</gene>
<name>A0A4Q0I7Y0_9FIRM</name>
<dbReference type="Proteomes" id="UP000289166">
    <property type="component" value="Unassembled WGS sequence"/>
</dbReference>
<feature type="domain" description="DpnD/PcfM-like C-terminal" evidence="1">
    <location>
        <begin position="4"/>
        <end position="47"/>
    </location>
</feature>
<organism evidence="2 3">
    <name type="scientific">Acetivibrio mesophilus</name>
    <dbReference type="NCBI Taxonomy" id="2487273"/>
    <lineage>
        <taxon>Bacteria</taxon>
        <taxon>Bacillati</taxon>
        <taxon>Bacillota</taxon>
        <taxon>Clostridia</taxon>
        <taxon>Eubacteriales</taxon>
        <taxon>Oscillospiraceae</taxon>
        <taxon>Acetivibrio</taxon>
    </lineage>
</organism>
<comment type="caution">
    <text evidence="2">The sequence shown here is derived from an EMBL/GenBank/DDBJ whole genome shotgun (WGS) entry which is preliminary data.</text>
</comment>
<evidence type="ECO:0000259" key="1">
    <source>
        <dbReference type="Pfam" id="PF14207"/>
    </source>
</evidence>
<reference evidence="3" key="1">
    <citation type="submission" date="2018-11" db="EMBL/GenBank/DDBJ databases">
        <title>Genome sequencing of a novel mesophilic and cellulolytic organism within the genus Hungateiclostridium.</title>
        <authorList>
            <person name="Rettenmaier R."/>
            <person name="Liebl W."/>
            <person name="Zverlov V."/>
        </authorList>
    </citation>
    <scope>NUCLEOTIDE SEQUENCE [LARGE SCALE GENOMIC DNA]</scope>
    <source>
        <strain evidence="3">N2K1</strain>
    </source>
</reference>
<protein>
    <submittedName>
        <fullName evidence="2">DpnD protein</fullName>
    </submittedName>
</protein>